<accession>A0A316D8E1</accession>
<comment type="caution">
    <text evidence="1">The sequence shown here is derived from an EMBL/GenBank/DDBJ whole genome shotgun (WGS) entry which is preliminary data.</text>
</comment>
<dbReference type="AlphaFoldDB" id="A0A316D8E1"/>
<organism evidence="1 2">
    <name type="scientific">Tumebacillus permanentifrigoris</name>
    <dbReference type="NCBI Taxonomy" id="378543"/>
    <lineage>
        <taxon>Bacteria</taxon>
        <taxon>Bacillati</taxon>
        <taxon>Bacillota</taxon>
        <taxon>Bacilli</taxon>
        <taxon>Bacillales</taxon>
        <taxon>Alicyclobacillaceae</taxon>
        <taxon>Tumebacillus</taxon>
    </lineage>
</organism>
<evidence type="ECO:0000313" key="1">
    <source>
        <dbReference type="EMBL" id="PWK10188.1"/>
    </source>
</evidence>
<protein>
    <submittedName>
        <fullName evidence="1">Uncharacterized protein</fullName>
    </submittedName>
</protein>
<evidence type="ECO:0000313" key="2">
    <source>
        <dbReference type="Proteomes" id="UP000245634"/>
    </source>
</evidence>
<dbReference type="RefSeq" id="WP_109689933.1">
    <property type="nucleotide sequence ID" value="NZ_QGGL01000012.1"/>
</dbReference>
<name>A0A316D8E1_9BACL</name>
<proteinExistence type="predicted"/>
<reference evidence="1 2" key="1">
    <citation type="submission" date="2018-05" db="EMBL/GenBank/DDBJ databases">
        <title>Genomic Encyclopedia of Type Strains, Phase IV (KMG-IV): sequencing the most valuable type-strain genomes for metagenomic binning, comparative biology and taxonomic classification.</title>
        <authorList>
            <person name="Goeker M."/>
        </authorList>
    </citation>
    <scope>NUCLEOTIDE SEQUENCE [LARGE SCALE GENOMIC DNA]</scope>
    <source>
        <strain evidence="1 2">DSM 18773</strain>
    </source>
</reference>
<keyword evidence="2" id="KW-1185">Reference proteome</keyword>
<sequence length="70" mass="7713">MGKRGKRPSIDARNEKAIRAALAKRSGEAEVRSLKLICSDDETVCEIIQNMPGLIKPKLVIPTSIVRLAR</sequence>
<gene>
    <name evidence="1" type="ORF">C7459_1129</name>
</gene>
<dbReference type="OrthoDB" id="9864963at2"/>
<dbReference type="EMBL" id="QGGL01000012">
    <property type="protein sequence ID" value="PWK10188.1"/>
    <property type="molecule type" value="Genomic_DNA"/>
</dbReference>
<dbReference type="Proteomes" id="UP000245634">
    <property type="component" value="Unassembled WGS sequence"/>
</dbReference>